<evidence type="ECO:0000313" key="6">
    <source>
        <dbReference type="Proteomes" id="UP000534294"/>
    </source>
</evidence>
<dbReference type="InterPro" id="IPR003423">
    <property type="entry name" value="OMP_efflux"/>
</dbReference>
<dbReference type="Gene3D" id="1.10.10.60">
    <property type="entry name" value="Homeodomain-like"/>
    <property type="match status" value="1"/>
</dbReference>
<name>A0A7W7YQP2_9BACT</name>
<dbReference type="PANTHER" id="PTHR30203:SF33">
    <property type="entry name" value="BLR4455 PROTEIN"/>
    <property type="match status" value="1"/>
</dbReference>
<comment type="similarity">
    <text evidence="1">Belongs to the outer membrane factor (OMF) (TC 1.B.17) family.</text>
</comment>
<keyword evidence="6" id="KW-1185">Reference proteome</keyword>
<dbReference type="Gene3D" id="1.20.1600.10">
    <property type="entry name" value="Outer membrane efflux proteins (OEP)"/>
    <property type="match status" value="1"/>
</dbReference>
<dbReference type="SUPFAM" id="SSF56954">
    <property type="entry name" value="Outer membrane efflux proteins (OEP)"/>
    <property type="match status" value="1"/>
</dbReference>
<evidence type="ECO:0000259" key="4">
    <source>
        <dbReference type="PROSITE" id="PS50977"/>
    </source>
</evidence>
<dbReference type="InterPro" id="IPR036271">
    <property type="entry name" value="Tet_transcr_reg_TetR-rel_C_sf"/>
</dbReference>
<dbReference type="GO" id="GO:0015562">
    <property type="term" value="F:efflux transmembrane transporter activity"/>
    <property type="evidence" value="ECO:0007669"/>
    <property type="project" value="InterPro"/>
</dbReference>
<dbReference type="InterPro" id="IPR023772">
    <property type="entry name" value="DNA-bd_HTH_TetR-type_CS"/>
</dbReference>
<dbReference type="Gene3D" id="2.20.200.10">
    <property type="entry name" value="Outer membrane efflux proteins (OEP)"/>
    <property type="match status" value="1"/>
</dbReference>
<gene>
    <name evidence="5" type="ORF">HNQ64_004858</name>
</gene>
<dbReference type="PROSITE" id="PS01081">
    <property type="entry name" value="HTH_TETR_1"/>
    <property type="match status" value="1"/>
</dbReference>
<dbReference type="PANTHER" id="PTHR30203">
    <property type="entry name" value="OUTER MEMBRANE CATION EFFLUX PROTEIN"/>
    <property type="match status" value="1"/>
</dbReference>
<dbReference type="GO" id="GO:0003677">
    <property type="term" value="F:DNA binding"/>
    <property type="evidence" value="ECO:0007669"/>
    <property type="project" value="UniProtKB-UniRule"/>
</dbReference>
<dbReference type="Proteomes" id="UP000534294">
    <property type="component" value="Unassembled WGS sequence"/>
</dbReference>
<evidence type="ECO:0000256" key="1">
    <source>
        <dbReference type="ARBA" id="ARBA00007613"/>
    </source>
</evidence>
<proteinExistence type="inferred from homology"/>
<reference evidence="5 6" key="1">
    <citation type="submission" date="2020-08" db="EMBL/GenBank/DDBJ databases">
        <title>Genomic Encyclopedia of Type Strains, Phase IV (KMG-IV): sequencing the most valuable type-strain genomes for metagenomic binning, comparative biology and taxonomic classification.</title>
        <authorList>
            <person name="Goeker M."/>
        </authorList>
    </citation>
    <scope>NUCLEOTIDE SEQUENCE [LARGE SCALE GENOMIC DNA]</scope>
    <source>
        <strain evidence="5 6">DSM 12251</strain>
    </source>
</reference>
<organism evidence="5 6">
    <name type="scientific">Prosthecobacter dejongeii</name>
    <dbReference type="NCBI Taxonomy" id="48465"/>
    <lineage>
        <taxon>Bacteria</taxon>
        <taxon>Pseudomonadati</taxon>
        <taxon>Verrucomicrobiota</taxon>
        <taxon>Verrucomicrobiia</taxon>
        <taxon>Verrucomicrobiales</taxon>
        <taxon>Verrucomicrobiaceae</taxon>
        <taxon>Prosthecobacter</taxon>
    </lineage>
</organism>
<dbReference type="PRINTS" id="PR00455">
    <property type="entry name" value="HTHTETR"/>
</dbReference>
<dbReference type="PROSITE" id="PS50977">
    <property type="entry name" value="HTH_TETR_2"/>
    <property type="match status" value="1"/>
</dbReference>
<feature type="DNA-binding region" description="H-T-H motif" evidence="3">
    <location>
        <begin position="39"/>
        <end position="58"/>
    </location>
</feature>
<dbReference type="InterPro" id="IPR010131">
    <property type="entry name" value="MdtP/NodT-like"/>
</dbReference>
<keyword evidence="2 3" id="KW-0238">DNA-binding</keyword>
<protein>
    <submittedName>
        <fullName evidence="5">AcrR family transcriptional regulator</fullName>
    </submittedName>
</protein>
<accession>A0A7W7YQP2</accession>
<comment type="caution">
    <text evidence="5">The sequence shown here is derived from an EMBL/GenBank/DDBJ whole genome shotgun (WGS) entry which is preliminary data.</text>
</comment>
<sequence length="324" mass="35494">MLLDYLSPTPRERDPEARKGRILAAAAVVFGKAGFAAGSVREISRRARVNVASINYYFGSKEGLYREVLLAAHEQVLRSEPSPRLTAKGDAREALGRWIDFCLRFVLLKRASHPVLGKLMAHEMRQPTAALNDLVKRVMEPIFADLKRIAAAERLVTARNADIGVATAAYFPAVRLTGTGGFLSKDVDTLLNADSRVWSIGPSISVPLTGWAVIHFNVKRQKAAREEAIANYRQSVLSAINDVEISLTQIRQRAEQATAVGDALAQSTKATDLIRAAYERGALSYLELLDAERTRLQAELATARIAAQRHLATVRLIKALGGGW</sequence>
<dbReference type="InterPro" id="IPR009057">
    <property type="entry name" value="Homeodomain-like_sf"/>
</dbReference>
<dbReference type="SUPFAM" id="SSF48498">
    <property type="entry name" value="Tetracyclin repressor-like, C-terminal domain"/>
    <property type="match status" value="1"/>
</dbReference>
<feature type="domain" description="HTH tetR-type" evidence="4">
    <location>
        <begin position="16"/>
        <end position="76"/>
    </location>
</feature>
<dbReference type="AlphaFoldDB" id="A0A7W7YQP2"/>
<dbReference type="SUPFAM" id="SSF46689">
    <property type="entry name" value="Homeodomain-like"/>
    <property type="match status" value="1"/>
</dbReference>
<dbReference type="Pfam" id="PF00440">
    <property type="entry name" value="TetR_N"/>
    <property type="match status" value="1"/>
</dbReference>
<dbReference type="EMBL" id="JACHIF010000015">
    <property type="protein sequence ID" value="MBB5040570.1"/>
    <property type="molecule type" value="Genomic_DNA"/>
</dbReference>
<evidence type="ECO:0000256" key="2">
    <source>
        <dbReference type="ARBA" id="ARBA00023125"/>
    </source>
</evidence>
<dbReference type="RefSeq" id="WP_184213284.1">
    <property type="nucleotide sequence ID" value="NZ_JACHIF010000015.1"/>
</dbReference>
<dbReference type="InterPro" id="IPR001647">
    <property type="entry name" value="HTH_TetR"/>
</dbReference>
<dbReference type="Pfam" id="PF02321">
    <property type="entry name" value="OEP"/>
    <property type="match status" value="1"/>
</dbReference>
<evidence type="ECO:0000256" key="3">
    <source>
        <dbReference type="PROSITE-ProRule" id="PRU00335"/>
    </source>
</evidence>
<evidence type="ECO:0000313" key="5">
    <source>
        <dbReference type="EMBL" id="MBB5040570.1"/>
    </source>
</evidence>